<reference evidence="2" key="1">
    <citation type="submission" date="2022-06" db="EMBL/GenBank/DDBJ databases">
        <title>Genome Sequence of Candolleomyces eurysporus.</title>
        <authorList>
            <person name="Buettner E."/>
        </authorList>
    </citation>
    <scope>NUCLEOTIDE SEQUENCE</scope>
    <source>
        <strain evidence="2">VTCC 930004</strain>
    </source>
</reference>
<accession>A0A9W8IVW3</accession>
<proteinExistence type="predicted"/>
<evidence type="ECO:0000313" key="2">
    <source>
        <dbReference type="EMBL" id="KAJ2921689.1"/>
    </source>
</evidence>
<organism evidence="2 3">
    <name type="scientific">Candolleomyces eurysporus</name>
    <dbReference type="NCBI Taxonomy" id="2828524"/>
    <lineage>
        <taxon>Eukaryota</taxon>
        <taxon>Fungi</taxon>
        <taxon>Dikarya</taxon>
        <taxon>Basidiomycota</taxon>
        <taxon>Agaricomycotina</taxon>
        <taxon>Agaricomycetes</taxon>
        <taxon>Agaricomycetidae</taxon>
        <taxon>Agaricales</taxon>
        <taxon>Agaricineae</taxon>
        <taxon>Psathyrellaceae</taxon>
        <taxon>Candolleomyces</taxon>
    </lineage>
</organism>
<feature type="compositionally biased region" description="Polar residues" evidence="1">
    <location>
        <begin position="390"/>
        <end position="404"/>
    </location>
</feature>
<dbReference type="OrthoDB" id="3056791at2759"/>
<feature type="non-terminal residue" evidence="2">
    <location>
        <position position="415"/>
    </location>
</feature>
<name>A0A9W8IVW3_9AGAR</name>
<dbReference type="Proteomes" id="UP001140091">
    <property type="component" value="Unassembled WGS sequence"/>
</dbReference>
<comment type="caution">
    <text evidence="2">The sequence shown here is derived from an EMBL/GenBank/DDBJ whole genome shotgun (WGS) entry which is preliminary data.</text>
</comment>
<sequence>MTAPSITPHPFTLLKAFPWYNKHILELDSISKVGEAGVLDVRGLGLQGLIEKLERIEKDVCNAKSTHPLRPILLASSSTMIKERLQNIATLAPERLSSLASNLLEYRLLDVAITLHSGISPGGQSDRLPIPLPPKMFFKLTSHWPNLVTRGLRLLRECGDNPAPDVGPSTNPTQSIFMSLVQRKDTIEGHKIWGNFECVAAYLSLIMKGVSDLPSTMPEFQELVLNLCHDSRLHQDRWESFFSSIKSIHAFKLPLLLVLSSSVACLFLPSSLMSKDLNRHALLQMWQGLGGPRPERLVQVEFILWRALFDVALGHYPLSLRFRATFREIEVLDLLGVECPDSEWLGGDPSFQESIEKLFHRKQVHKPISKKQQQPSSSSACQETPADSVAASSRPTTRSVTASQKAKAADDTPIA</sequence>
<protein>
    <submittedName>
        <fullName evidence="2">Uncharacterized protein</fullName>
    </submittedName>
</protein>
<gene>
    <name evidence="2" type="ORF">H1R20_g15409</name>
</gene>
<evidence type="ECO:0000256" key="1">
    <source>
        <dbReference type="SAM" id="MobiDB-lite"/>
    </source>
</evidence>
<dbReference type="EMBL" id="JANBPK010001561">
    <property type="protein sequence ID" value="KAJ2921689.1"/>
    <property type="molecule type" value="Genomic_DNA"/>
</dbReference>
<dbReference type="AlphaFoldDB" id="A0A9W8IVW3"/>
<feature type="region of interest" description="Disordered" evidence="1">
    <location>
        <begin position="364"/>
        <end position="415"/>
    </location>
</feature>
<evidence type="ECO:0000313" key="3">
    <source>
        <dbReference type="Proteomes" id="UP001140091"/>
    </source>
</evidence>
<keyword evidence="3" id="KW-1185">Reference proteome</keyword>
<feature type="compositionally biased region" description="Low complexity" evidence="1">
    <location>
        <begin position="370"/>
        <end position="379"/>
    </location>
</feature>